<evidence type="ECO:0000313" key="3">
    <source>
        <dbReference type="Proteomes" id="UP000619457"/>
    </source>
</evidence>
<dbReference type="PANTHER" id="PTHR10859:SF91">
    <property type="entry name" value="DOLICHYL-PHOSPHATE BETA-GLUCOSYLTRANSFERASE"/>
    <property type="match status" value="1"/>
</dbReference>
<dbReference type="InterPro" id="IPR001173">
    <property type="entry name" value="Glyco_trans_2-like"/>
</dbReference>
<reference evidence="2" key="2">
    <citation type="submission" date="2020-09" db="EMBL/GenBank/DDBJ databases">
        <authorList>
            <person name="Sun Q."/>
            <person name="Kim S."/>
        </authorList>
    </citation>
    <scope>NUCLEOTIDE SEQUENCE</scope>
    <source>
        <strain evidence="2">KCTC 12368</strain>
    </source>
</reference>
<protein>
    <recommendedName>
        <fullName evidence="1">Glycosyltransferase 2-like domain-containing protein</fullName>
    </recommendedName>
</protein>
<dbReference type="Pfam" id="PF00535">
    <property type="entry name" value="Glycos_transf_2"/>
    <property type="match status" value="1"/>
</dbReference>
<dbReference type="Proteomes" id="UP000619457">
    <property type="component" value="Unassembled WGS sequence"/>
</dbReference>
<keyword evidence="3" id="KW-1185">Reference proteome</keyword>
<accession>A0A918PK59</accession>
<evidence type="ECO:0000259" key="1">
    <source>
        <dbReference type="Pfam" id="PF00535"/>
    </source>
</evidence>
<dbReference type="SUPFAM" id="SSF53448">
    <property type="entry name" value="Nucleotide-diphospho-sugar transferases"/>
    <property type="match status" value="1"/>
</dbReference>
<dbReference type="InterPro" id="IPR029044">
    <property type="entry name" value="Nucleotide-diphossugar_trans"/>
</dbReference>
<gene>
    <name evidence="2" type="ORF">GCM10007049_01950</name>
</gene>
<dbReference type="Gene3D" id="3.90.550.10">
    <property type="entry name" value="Spore Coat Polysaccharide Biosynthesis Protein SpsA, Chain A"/>
    <property type="match status" value="1"/>
</dbReference>
<dbReference type="PANTHER" id="PTHR10859">
    <property type="entry name" value="GLYCOSYL TRANSFERASE"/>
    <property type="match status" value="1"/>
</dbReference>
<comment type="caution">
    <text evidence="2">The sequence shown here is derived from an EMBL/GenBank/DDBJ whole genome shotgun (WGS) entry which is preliminary data.</text>
</comment>
<dbReference type="EMBL" id="BMWX01000001">
    <property type="protein sequence ID" value="GGZ13745.1"/>
    <property type="molecule type" value="Genomic_DNA"/>
</dbReference>
<organism evidence="2 3">
    <name type="scientific">Echinicola pacifica</name>
    <dbReference type="NCBI Taxonomy" id="346377"/>
    <lineage>
        <taxon>Bacteria</taxon>
        <taxon>Pseudomonadati</taxon>
        <taxon>Bacteroidota</taxon>
        <taxon>Cytophagia</taxon>
        <taxon>Cytophagales</taxon>
        <taxon>Cyclobacteriaceae</taxon>
        <taxon>Echinicola</taxon>
    </lineage>
</organism>
<reference evidence="2" key="1">
    <citation type="journal article" date="2014" name="Int. J. Syst. Evol. Microbiol.">
        <title>Complete genome sequence of Corynebacterium casei LMG S-19264T (=DSM 44701T), isolated from a smear-ripened cheese.</title>
        <authorList>
            <consortium name="US DOE Joint Genome Institute (JGI-PGF)"/>
            <person name="Walter F."/>
            <person name="Albersmeier A."/>
            <person name="Kalinowski J."/>
            <person name="Ruckert C."/>
        </authorList>
    </citation>
    <scope>NUCLEOTIDE SEQUENCE</scope>
    <source>
        <strain evidence="2">KCTC 12368</strain>
    </source>
</reference>
<proteinExistence type="predicted"/>
<dbReference type="GO" id="GO:0006487">
    <property type="term" value="P:protein N-linked glycosylation"/>
    <property type="evidence" value="ECO:0007669"/>
    <property type="project" value="TreeGrafter"/>
</dbReference>
<feature type="domain" description="Glycosyltransferase 2-like" evidence="1">
    <location>
        <begin position="9"/>
        <end position="87"/>
    </location>
</feature>
<sequence>MFAKLNPEVLICFVNDASTDETPKTLRQMQLQSPENISILTLGKAAGRSAAIRHGILHIYKNHPVKHFGVMDASFEVSAEDWLEVAVFQEHHSESELVLGKDKHLTFNTTRINFQKGTYCSLVKGVLGWLFNANYHDAECDVKIFHRNLIPHLFNKPFHASWLFDVEIFLRLLQRFGRLSPSKKINEYRLGNSLPNCPREVKLIDKILSPIHLAQLYYTYKLVPQVATWNQTKPAY</sequence>
<name>A0A918PK59_9BACT</name>
<dbReference type="AlphaFoldDB" id="A0A918PK59"/>
<evidence type="ECO:0000313" key="2">
    <source>
        <dbReference type="EMBL" id="GGZ13745.1"/>
    </source>
</evidence>